<reference evidence="2" key="1">
    <citation type="submission" date="2021-05" db="EMBL/GenBank/DDBJ databases">
        <authorList>
            <person name="Alioto T."/>
            <person name="Alioto T."/>
            <person name="Gomez Garrido J."/>
        </authorList>
    </citation>
    <scope>NUCLEOTIDE SEQUENCE</scope>
</reference>
<accession>A0A8D8YUD0</accession>
<organism evidence="2">
    <name type="scientific">Cacopsylla melanoneura</name>
    <dbReference type="NCBI Taxonomy" id="428564"/>
    <lineage>
        <taxon>Eukaryota</taxon>
        <taxon>Metazoa</taxon>
        <taxon>Ecdysozoa</taxon>
        <taxon>Arthropoda</taxon>
        <taxon>Hexapoda</taxon>
        <taxon>Insecta</taxon>
        <taxon>Pterygota</taxon>
        <taxon>Neoptera</taxon>
        <taxon>Paraneoptera</taxon>
        <taxon>Hemiptera</taxon>
        <taxon>Sternorrhyncha</taxon>
        <taxon>Psylloidea</taxon>
        <taxon>Psyllidae</taxon>
        <taxon>Psyllinae</taxon>
        <taxon>Cacopsylla</taxon>
    </lineage>
</organism>
<evidence type="ECO:0000313" key="2">
    <source>
        <dbReference type="EMBL" id="CAG6735304.1"/>
    </source>
</evidence>
<dbReference type="AlphaFoldDB" id="A0A8D8YUD0"/>
<keyword evidence="1" id="KW-0812">Transmembrane</keyword>
<feature type="transmembrane region" description="Helical" evidence="1">
    <location>
        <begin position="74"/>
        <end position="93"/>
    </location>
</feature>
<protein>
    <submittedName>
        <fullName evidence="2">Uncharacterized protein</fullName>
    </submittedName>
</protein>
<dbReference type="EMBL" id="HBUF01395331">
    <property type="protein sequence ID" value="CAG6735304.1"/>
    <property type="molecule type" value="Transcribed_RNA"/>
</dbReference>
<sequence>MSFSLVFSESHLARKLTVVADAVHLPTSYLMLFLIFIFFIRNFRNFILIWRAYLFFDTFLKKVTISRNIIALEFYFLFLFSHTSTKLVLNTYFPLQLKINFNELEKSDR</sequence>
<keyword evidence="1" id="KW-0472">Membrane</keyword>
<proteinExistence type="predicted"/>
<evidence type="ECO:0000256" key="1">
    <source>
        <dbReference type="SAM" id="Phobius"/>
    </source>
</evidence>
<feature type="transmembrane region" description="Helical" evidence="1">
    <location>
        <begin position="29"/>
        <end position="53"/>
    </location>
</feature>
<name>A0A8D8YUD0_9HEMI</name>
<keyword evidence="1" id="KW-1133">Transmembrane helix</keyword>